<feature type="compositionally biased region" description="Pro residues" evidence="1">
    <location>
        <begin position="233"/>
        <end position="242"/>
    </location>
</feature>
<dbReference type="SMART" id="SM00858">
    <property type="entry name" value="SAF"/>
    <property type="match status" value="1"/>
</dbReference>
<name>A0ABY1S016_9GAMM</name>
<sequence length="271" mass="29369">MFKGRTLLLLTLSVLLAAGAAIYTNAWLKQQLPGSTAVAAEGIPVVYAAMDIPYGQPIERRHLKIKAMPDDLVPANSIADPAEVEGMVPLQDILAGDALRRERLSEHSEGATLAALIDPEKRAFTVRVNDVVGVAGFLLPGNHVDIIATKSEGKSVKARTVLRDVKVLAVDQKARTDKNDPIVVRAVTLELTPKESEELAKAREEGRIQLTLRNPMSEEKPQPVVAEAEPVSEPAPAPVEPKPQPKRSYSSAPPSVIVIKGVDWERKRVPM</sequence>
<evidence type="ECO:0000313" key="3">
    <source>
        <dbReference type="EMBL" id="SMR74410.1"/>
    </source>
</evidence>
<feature type="region of interest" description="Disordered" evidence="1">
    <location>
        <begin position="204"/>
        <end position="253"/>
    </location>
</feature>
<feature type="domain" description="SAF" evidence="2">
    <location>
        <begin position="43"/>
        <end position="105"/>
    </location>
</feature>
<comment type="caution">
    <text evidence="3">The sequence shown here is derived from an EMBL/GenBank/DDBJ whole genome shotgun (WGS) entry which is preliminary data.</text>
</comment>
<feature type="compositionally biased region" description="Low complexity" evidence="1">
    <location>
        <begin position="222"/>
        <end position="232"/>
    </location>
</feature>
<evidence type="ECO:0000259" key="2">
    <source>
        <dbReference type="SMART" id="SM00858"/>
    </source>
</evidence>
<dbReference type="Pfam" id="PF16976">
    <property type="entry name" value="RcpC"/>
    <property type="match status" value="1"/>
</dbReference>
<dbReference type="InterPro" id="IPR013974">
    <property type="entry name" value="SAF"/>
</dbReference>
<dbReference type="CDD" id="cd11614">
    <property type="entry name" value="SAF_CpaB_FlgA_like"/>
    <property type="match status" value="1"/>
</dbReference>
<dbReference type="InterPro" id="IPR031571">
    <property type="entry name" value="RcpC_dom"/>
</dbReference>
<proteinExistence type="predicted"/>
<dbReference type="Pfam" id="PF08666">
    <property type="entry name" value="SAF"/>
    <property type="match status" value="1"/>
</dbReference>
<gene>
    <name evidence="3" type="ORF">SAMN04487964_10656</name>
</gene>
<dbReference type="NCBIfam" id="TIGR03177">
    <property type="entry name" value="pilus_cpaB"/>
    <property type="match status" value="1"/>
</dbReference>
<dbReference type="Proteomes" id="UP001159257">
    <property type="component" value="Unassembled WGS sequence"/>
</dbReference>
<dbReference type="RefSeq" id="WP_239041539.1">
    <property type="nucleotide sequence ID" value="NZ_BAAAEY010000006.1"/>
</dbReference>
<organism evidence="3 4">
    <name type="scientific">Marinobacterium sediminicola</name>
    <dbReference type="NCBI Taxonomy" id="518898"/>
    <lineage>
        <taxon>Bacteria</taxon>
        <taxon>Pseudomonadati</taxon>
        <taxon>Pseudomonadota</taxon>
        <taxon>Gammaproteobacteria</taxon>
        <taxon>Oceanospirillales</taxon>
        <taxon>Oceanospirillaceae</taxon>
        <taxon>Marinobacterium</taxon>
    </lineage>
</organism>
<evidence type="ECO:0000313" key="4">
    <source>
        <dbReference type="Proteomes" id="UP001159257"/>
    </source>
</evidence>
<protein>
    <submittedName>
        <fullName evidence="3">Pilus assembly protein CpaB</fullName>
    </submittedName>
</protein>
<dbReference type="InterPro" id="IPR017592">
    <property type="entry name" value="Pilus_assmbl_Flp-typ_CpaB"/>
</dbReference>
<reference evidence="3 4" key="1">
    <citation type="submission" date="2017-05" db="EMBL/GenBank/DDBJ databases">
        <authorList>
            <person name="Varghese N."/>
            <person name="Submissions S."/>
        </authorList>
    </citation>
    <scope>NUCLEOTIDE SEQUENCE [LARGE SCALE GENOMIC DNA]</scope>
    <source>
        <strain evidence="3 4">CGMCC 1.7287</strain>
    </source>
</reference>
<dbReference type="EMBL" id="FXWV01000006">
    <property type="protein sequence ID" value="SMR74410.1"/>
    <property type="molecule type" value="Genomic_DNA"/>
</dbReference>
<evidence type="ECO:0000256" key="1">
    <source>
        <dbReference type="SAM" id="MobiDB-lite"/>
    </source>
</evidence>
<accession>A0ABY1S016</accession>
<keyword evidence="4" id="KW-1185">Reference proteome</keyword>